<evidence type="ECO:0000313" key="2">
    <source>
        <dbReference type="EMBL" id="VEL35224.1"/>
    </source>
</evidence>
<reference evidence="2" key="1">
    <citation type="submission" date="2018-11" db="EMBL/GenBank/DDBJ databases">
        <authorList>
            <consortium name="Pathogen Informatics"/>
        </authorList>
    </citation>
    <scope>NUCLEOTIDE SEQUENCE</scope>
</reference>
<dbReference type="Proteomes" id="UP000784294">
    <property type="component" value="Unassembled WGS sequence"/>
</dbReference>
<dbReference type="EMBL" id="CAAALY010249339">
    <property type="protein sequence ID" value="VEL35224.1"/>
    <property type="molecule type" value="Genomic_DNA"/>
</dbReference>
<sequence>MALSLCSGQLHKVYMLISMYRHGETGFAGGCVDARHRCASSQRGHSKGSTEMLVLLGQSASMVYCSSESPSPPFISSFSSSSYSSCSSNHQLAFSSFTGGQQTELSTMPSCSSAIQLYASLWGRLYSPSASTTPEWSKPHMLSFEKPPSNSPRSSSPASAGSGNFGARHEVLPGSGIAFTAGPILADSELVYDPNYIPAGGDNFSVSTDTANPAHSDVHTVSCPLTWTYADVYPHLAYIPTPEEMLADKDAWQEKLPKGRTLKLSAQLPVNASGRRENAVLVKKDHAVYDVGRCYKMYSPYFV</sequence>
<gene>
    <name evidence="2" type="ORF">PXEA_LOCUS28664</name>
</gene>
<evidence type="ECO:0000256" key="1">
    <source>
        <dbReference type="SAM" id="MobiDB-lite"/>
    </source>
</evidence>
<evidence type="ECO:0000313" key="3">
    <source>
        <dbReference type="Proteomes" id="UP000784294"/>
    </source>
</evidence>
<comment type="caution">
    <text evidence="2">The sequence shown here is derived from an EMBL/GenBank/DDBJ whole genome shotgun (WGS) entry which is preliminary data.</text>
</comment>
<protein>
    <submittedName>
        <fullName evidence="2">Uncharacterized protein</fullName>
    </submittedName>
</protein>
<keyword evidence="3" id="KW-1185">Reference proteome</keyword>
<dbReference type="AlphaFoldDB" id="A0A3S5CTC7"/>
<accession>A0A3S5CTC7</accession>
<proteinExistence type="predicted"/>
<feature type="compositionally biased region" description="Low complexity" evidence="1">
    <location>
        <begin position="147"/>
        <end position="162"/>
    </location>
</feature>
<organism evidence="2 3">
    <name type="scientific">Protopolystoma xenopodis</name>
    <dbReference type="NCBI Taxonomy" id="117903"/>
    <lineage>
        <taxon>Eukaryota</taxon>
        <taxon>Metazoa</taxon>
        <taxon>Spiralia</taxon>
        <taxon>Lophotrochozoa</taxon>
        <taxon>Platyhelminthes</taxon>
        <taxon>Monogenea</taxon>
        <taxon>Polyopisthocotylea</taxon>
        <taxon>Polystomatidea</taxon>
        <taxon>Polystomatidae</taxon>
        <taxon>Protopolystoma</taxon>
    </lineage>
</organism>
<feature type="region of interest" description="Disordered" evidence="1">
    <location>
        <begin position="137"/>
        <end position="166"/>
    </location>
</feature>
<name>A0A3S5CTC7_9PLAT</name>